<dbReference type="EMBL" id="JACHVP010000003">
    <property type="protein sequence ID" value="MBB2968310.1"/>
    <property type="molecule type" value="Genomic_DNA"/>
</dbReference>
<evidence type="ECO:0000259" key="1">
    <source>
        <dbReference type="Pfam" id="PF12697"/>
    </source>
</evidence>
<dbReference type="Pfam" id="PF12697">
    <property type="entry name" value="Abhydrolase_6"/>
    <property type="match status" value="1"/>
</dbReference>
<evidence type="ECO:0000313" key="2">
    <source>
        <dbReference type="EMBL" id="MBB2968310.1"/>
    </source>
</evidence>
<comment type="caution">
    <text evidence="2">The sequence shown here is derived from an EMBL/GenBank/DDBJ whole genome shotgun (WGS) entry which is preliminary data.</text>
</comment>
<dbReference type="InterPro" id="IPR000073">
    <property type="entry name" value="AB_hydrolase_1"/>
</dbReference>
<dbReference type="InterPro" id="IPR050266">
    <property type="entry name" value="AB_hydrolase_sf"/>
</dbReference>
<dbReference type="Proteomes" id="UP000538196">
    <property type="component" value="Unassembled WGS sequence"/>
</dbReference>
<feature type="domain" description="AB hydrolase-1" evidence="1">
    <location>
        <begin position="34"/>
        <end position="242"/>
    </location>
</feature>
<proteinExistence type="predicted"/>
<dbReference type="InterPro" id="IPR029058">
    <property type="entry name" value="AB_hydrolase_fold"/>
</dbReference>
<dbReference type="Gene3D" id="3.40.50.1820">
    <property type="entry name" value="alpha/beta hydrolase"/>
    <property type="match status" value="1"/>
</dbReference>
<gene>
    <name evidence="2" type="ORF">FHX33_003080</name>
</gene>
<reference evidence="2 3" key="1">
    <citation type="submission" date="2020-08" db="EMBL/GenBank/DDBJ databases">
        <title>Sequencing the genomes of 1000 actinobacteria strains.</title>
        <authorList>
            <person name="Klenk H.-P."/>
        </authorList>
    </citation>
    <scope>NUCLEOTIDE SEQUENCE [LARGE SCALE GENOMIC DNA]</scope>
    <source>
        <strain evidence="2 3">DSM 20146</strain>
    </source>
</reference>
<dbReference type="AlphaFoldDB" id="A0A7W4UXW4"/>
<sequence>MPGADLTADPVVTSFSHAGATLVAEERGAGRTVFLLLHGIGMGRKVFDGLAEILAGRGRVIAVDLPGYGSAPEPERTLTMERTADLVAAFVRGARLGPVVVIGHSMGTQVASELAARHPALVELLILVAPTVDRRARRLGPQLGRLIRDLAGENPLVLYRGGREYLRAGPNLRGKTHAMLSHRPELAYPRIAAPTLVLRGADDHVCPPRWCRFVVDSIPDARYSEVPGHRHETMIRDPREAARRIAGFVERFEMGTPAS</sequence>
<protein>
    <submittedName>
        <fullName evidence="2">Pimeloyl-ACP methyl ester carboxylesterase</fullName>
    </submittedName>
</protein>
<dbReference type="SUPFAM" id="SSF53474">
    <property type="entry name" value="alpha/beta-Hydrolases"/>
    <property type="match status" value="1"/>
</dbReference>
<keyword evidence="3" id="KW-1185">Reference proteome</keyword>
<dbReference type="RefSeq" id="WP_021764207.1">
    <property type="nucleotide sequence ID" value="NZ_JACHVP010000003.1"/>
</dbReference>
<accession>A0A7W4UXW4</accession>
<name>A0A7W4UXW4_LEIAQ</name>
<dbReference type="GO" id="GO:0046464">
    <property type="term" value="P:acylglycerol catabolic process"/>
    <property type="evidence" value="ECO:0007669"/>
    <property type="project" value="TreeGrafter"/>
</dbReference>
<evidence type="ECO:0000313" key="3">
    <source>
        <dbReference type="Proteomes" id="UP000538196"/>
    </source>
</evidence>
<dbReference type="PANTHER" id="PTHR43798:SF5">
    <property type="entry name" value="MONOACYLGLYCEROL LIPASE ABHD6"/>
    <property type="match status" value="1"/>
</dbReference>
<organism evidence="2 3">
    <name type="scientific">Leifsonia aquatica</name>
    <name type="common">Corynebacterium aquaticum</name>
    <dbReference type="NCBI Taxonomy" id="144185"/>
    <lineage>
        <taxon>Bacteria</taxon>
        <taxon>Bacillati</taxon>
        <taxon>Actinomycetota</taxon>
        <taxon>Actinomycetes</taxon>
        <taxon>Micrococcales</taxon>
        <taxon>Microbacteriaceae</taxon>
        <taxon>Leifsonia</taxon>
    </lineage>
</organism>
<dbReference type="GO" id="GO:0016020">
    <property type="term" value="C:membrane"/>
    <property type="evidence" value="ECO:0007669"/>
    <property type="project" value="TreeGrafter"/>
</dbReference>
<dbReference type="PRINTS" id="PR00111">
    <property type="entry name" value="ABHYDROLASE"/>
</dbReference>
<dbReference type="PANTHER" id="PTHR43798">
    <property type="entry name" value="MONOACYLGLYCEROL LIPASE"/>
    <property type="match status" value="1"/>
</dbReference>
<dbReference type="GO" id="GO:0047372">
    <property type="term" value="F:monoacylglycerol lipase activity"/>
    <property type="evidence" value="ECO:0007669"/>
    <property type="project" value="TreeGrafter"/>
</dbReference>